<comment type="caution">
    <text evidence="11">The sequence shown here is derived from an EMBL/GenBank/DDBJ whole genome shotgun (WGS) entry which is preliminary data.</text>
</comment>
<dbReference type="PANTHER" id="PTHR30521">
    <property type="entry name" value="DEFERROCHELATASE/PEROXIDASE"/>
    <property type="match status" value="1"/>
</dbReference>
<evidence type="ECO:0000256" key="5">
    <source>
        <dbReference type="ARBA" id="ARBA00022729"/>
    </source>
</evidence>
<dbReference type="Pfam" id="PF04261">
    <property type="entry name" value="Dyp_perox_N"/>
    <property type="match status" value="1"/>
</dbReference>
<proteinExistence type="inferred from homology"/>
<protein>
    <submittedName>
        <fullName evidence="11">Dyp-type peroxidase</fullName>
    </submittedName>
</protein>
<dbReference type="EMBL" id="JAANNP010000016">
    <property type="protein sequence ID" value="NHC15104.1"/>
    <property type="molecule type" value="Genomic_DNA"/>
</dbReference>
<organism evidence="11 12">
    <name type="scientific">Motilibacter deserti</name>
    <dbReference type="NCBI Taxonomy" id="2714956"/>
    <lineage>
        <taxon>Bacteria</taxon>
        <taxon>Bacillati</taxon>
        <taxon>Actinomycetota</taxon>
        <taxon>Actinomycetes</taxon>
        <taxon>Motilibacterales</taxon>
        <taxon>Motilibacteraceae</taxon>
        <taxon>Motilibacter</taxon>
    </lineage>
</organism>
<sequence>MSSSTHDTTQAVETAGGLSRRSLLRGAAAAGLGVAGATGLPGGAAAAAGGVPRSEIEPFYGPRQAGITTRQQSYGLFVAFDVTTTSRDALANLLRQWTSTAEALTRGEPAPARPTRVPGARGDSGIALELFPARLTFTFGFGPRLFDARFGLAEHKPAALDTLPGFPGDQLVAAHSGGDLLVQICADDQQILSHAFLQMRALTVGVAALRWSQQGFISPPTDGKAPRNLLGLHDGTSNPRPAKAEFGDLVWADDAATPSWLRGGTYLVFRKIRLALASWSLTSGAEQDRSVGRRLADGSPLSAAAGAPTRTKLDLAAVGADGRPLIDPAAHVRQMHAFPMFRRAYNYDYGFDSTRLHAGGDEHGDEPGHGGHEAYDAGLLFATFNADPRTQFIPAQQRIASNDLLGKFMTPTASGIYAVPPGLQPGQSLGRGLL</sequence>
<keyword evidence="3" id="KW-0349">Heme</keyword>
<evidence type="ECO:0000259" key="9">
    <source>
        <dbReference type="Pfam" id="PF04261"/>
    </source>
</evidence>
<evidence type="ECO:0000259" key="10">
    <source>
        <dbReference type="Pfam" id="PF20628"/>
    </source>
</evidence>
<evidence type="ECO:0000313" key="12">
    <source>
        <dbReference type="Proteomes" id="UP000800981"/>
    </source>
</evidence>
<gene>
    <name evidence="11" type="ORF">G9H71_15045</name>
</gene>
<dbReference type="Proteomes" id="UP000800981">
    <property type="component" value="Unassembled WGS sequence"/>
</dbReference>
<comment type="cofactor">
    <cofactor evidence="1">
        <name>heme b</name>
        <dbReference type="ChEBI" id="CHEBI:60344"/>
    </cofactor>
</comment>
<evidence type="ECO:0000256" key="7">
    <source>
        <dbReference type="ARBA" id="ARBA00023004"/>
    </source>
</evidence>
<comment type="similarity">
    <text evidence="8">Belongs to the DyP-type peroxidase family.</text>
</comment>
<keyword evidence="5" id="KW-0732">Signal</keyword>
<keyword evidence="6" id="KW-0560">Oxidoreductase</keyword>
<dbReference type="PROSITE" id="PS51404">
    <property type="entry name" value="DYP_PEROXIDASE"/>
    <property type="match status" value="1"/>
</dbReference>
<keyword evidence="7" id="KW-0408">Iron</keyword>
<evidence type="ECO:0000256" key="2">
    <source>
        <dbReference type="ARBA" id="ARBA00022559"/>
    </source>
</evidence>
<evidence type="ECO:0000256" key="4">
    <source>
        <dbReference type="ARBA" id="ARBA00022723"/>
    </source>
</evidence>
<dbReference type="InterPro" id="IPR048327">
    <property type="entry name" value="Dyp_perox_N"/>
</dbReference>
<dbReference type="PANTHER" id="PTHR30521:SF4">
    <property type="entry name" value="DEFERROCHELATASE"/>
    <property type="match status" value="1"/>
</dbReference>
<accession>A0ABX0GZU2</accession>
<dbReference type="InterPro" id="IPR006314">
    <property type="entry name" value="Dyp_peroxidase"/>
</dbReference>
<feature type="domain" description="Dyp-type peroxidase N-terminal" evidence="9">
    <location>
        <begin position="64"/>
        <end position="216"/>
    </location>
</feature>
<dbReference type="SUPFAM" id="SSF54909">
    <property type="entry name" value="Dimeric alpha+beta barrel"/>
    <property type="match status" value="1"/>
</dbReference>
<dbReference type="RefSeq" id="WP_166283263.1">
    <property type="nucleotide sequence ID" value="NZ_JAANNP010000016.1"/>
</dbReference>
<dbReference type="NCBIfam" id="TIGR01413">
    <property type="entry name" value="Dyp_perox_fam"/>
    <property type="match status" value="1"/>
</dbReference>
<keyword evidence="4" id="KW-0479">Metal-binding</keyword>
<evidence type="ECO:0000313" key="11">
    <source>
        <dbReference type="EMBL" id="NHC15104.1"/>
    </source>
</evidence>
<dbReference type="Pfam" id="PF20628">
    <property type="entry name" value="Dyp_perox_C"/>
    <property type="match status" value="1"/>
</dbReference>
<reference evidence="11 12" key="1">
    <citation type="submission" date="2020-03" db="EMBL/GenBank/DDBJ databases">
        <title>Two novel Motilibacter sp.</title>
        <authorList>
            <person name="Liu S."/>
        </authorList>
    </citation>
    <scope>NUCLEOTIDE SEQUENCE [LARGE SCALE GENOMIC DNA]</scope>
    <source>
        <strain evidence="11 12">E257</strain>
    </source>
</reference>
<dbReference type="InterPro" id="IPR048328">
    <property type="entry name" value="Dyp_perox_C"/>
</dbReference>
<dbReference type="InterPro" id="IPR011008">
    <property type="entry name" value="Dimeric_a/b-barrel"/>
</dbReference>
<keyword evidence="12" id="KW-1185">Reference proteome</keyword>
<dbReference type="InterPro" id="IPR006311">
    <property type="entry name" value="TAT_signal"/>
</dbReference>
<name>A0ABX0GZU2_9ACTN</name>
<evidence type="ECO:0000256" key="1">
    <source>
        <dbReference type="ARBA" id="ARBA00001970"/>
    </source>
</evidence>
<dbReference type="GO" id="GO:0004601">
    <property type="term" value="F:peroxidase activity"/>
    <property type="evidence" value="ECO:0007669"/>
    <property type="project" value="UniProtKB-KW"/>
</dbReference>
<feature type="domain" description="Dyp-type peroxidase C-terminal" evidence="10">
    <location>
        <begin position="226"/>
        <end position="422"/>
    </location>
</feature>
<keyword evidence="2 11" id="KW-0575">Peroxidase</keyword>
<dbReference type="PROSITE" id="PS51318">
    <property type="entry name" value="TAT"/>
    <property type="match status" value="1"/>
</dbReference>
<evidence type="ECO:0000256" key="8">
    <source>
        <dbReference type="ARBA" id="ARBA00025737"/>
    </source>
</evidence>
<evidence type="ECO:0000256" key="6">
    <source>
        <dbReference type="ARBA" id="ARBA00023002"/>
    </source>
</evidence>
<evidence type="ECO:0000256" key="3">
    <source>
        <dbReference type="ARBA" id="ARBA00022617"/>
    </source>
</evidence>